<dbReference type="EMBL" id="BAABME010010040">
    <property type="protein sequence ID" value="GAA0176274.1"/>
    <property type="molecule type" value="Genomic_DNA"/>
</dbReference>
<name>A0AAV3RKA3_LITER</name>
<protein>
    <submittedName>
        <fullName evidence="1">Uncharacterized protein</fullName>
    </submittedName>
</protein>
<keyword evidence="2" id="KW-1185">Reference proteome</keyword>
<evidence type="ECO:0000313" key="1">
    <source>
        <dbReference type="EMBL" id="GAA0176274.1"/>
    </source>
</evidence>
<dbReference type="AlphaFoldDB" id="A0AAV3RKA3"/>
<comment type="caution">
    <text evidence="1">The sequence shown here is derived from an EMBL/GenBank/DDBJ whole genome shotgun (WGS) entry which is preliminary data.</text>
</comment>
<gene>
    <name evidence="1" type="ORF">LIER_29294</name>
</gene>
<sequence length="151" mass="17338">MDKTNPLSTPMMGRTLNVEKDPFRPKEENEEDLDIEVPYLSVIGALIWLRSVTQHIQGASGLSFYNNPTILYEDNAACVTQKKEDYIKSDRTKHMSPKFFSFTQELERNKEVDIHYIRSCDNVADLFTKTLPTSVFKKHVQSIGMHRLGGL</sequence>
<proteinExistence type="predicted"/>
<reference evidence="1 2" key="1">
    <citation type="submission" date="2024-01" db="EMBL/GenBank/DDBJ databases">
        <title>The complete chloroplast genome sequence of Lithospermum erythrorhizon: insights into the phylogenetic relationship among Boraginaceae species and the maternal lineages of purple gromwells.</title>
        <authorList>
            <person name="Okada T."/>
            <person name="Watanabe K."/>
        </authorList>
    </citation>
    <scope>NUCLEOTIDE SEQUENCE [LARGE SCALE GENOMIC DNA]</scope>
</reference>
<organism evidence="1 2">
    <name type="scientific">Lithospermum erythrorhizon</name>
    <name type="common">Purple gromwell</name>
    <name type="synonym">Lithospermum officinale var. erythrorhizon</name>
    <dbReference type="NCBI Taxonomy" id="34254"/>
    <lineage>
        <taxon>Eukaryota</taxon>
        <taxon>Viridiplantae</taxon>
        <taxon>Streptophyta</taxon>
        <taxon>Embryophyta</taxon>
        <taxon>Tracheophyta</taxon>
        <taxon>Spermatophyta</taxon>
        <taxon>Magnoliopsida</taxon>
        <taxon>eudicotyledons</taxon>
        <taxon>Gunneridae</taxon>
        <taxon>Pentapetalae</taxon>
        <taxon>asterids</taxon>
        <taxon>lamiids</taxon>
        <taxon>Boraginales</taxon>
        <taxon>Boraginaceae</taxon>
        <taxon>Boraginoideae</taxon>
        <taxon>Lithospermeae</taxon>
        <taxon>Lithospermum</taxon>
    </lineage>
</organism>
<evidence type="ECO:0000313" key="2">
    <source>
        <dbReference type="Proteomes" id="UP001454036"/>
    </source>
</evidence>
<dbReference type="CDD" id="cd09272">
    <property type="entry name" value="RNase_HI_RT_Ty1"/>
    <property type="match status" value="1"/>
</dbReference>
<accession>A0AAV3RKA3</accession>
<dbReference type="Proteomes" id="UP001454036">
    <property type="component" value="Unassembled WGS sequence"/>
</dbReference>